<dbReference type="AlphaFoldDB" id="A0A0F9TD18"/>
<protein>
    <submittedName>
        <fullName evidence="1">Uncharacterized protein</fullName>
    </submittedName>
</protein>
<proteinExistence type="predicted"/>
<gene>
    <name evidence="1" type="ORF">LCGC14_0343580</name>
</gene>
<evidence type="ECO:0000313" key="1">
    <source>
        <dbReference type="EMBL" id="KKN79165.1"/>
    </source>
</evidence>
<accession>A0A0F9TD18</accession>
<comment type="caution">
    <text evidence="1">The sequence shown here is derived from an EMBL/GenBank/DDBJ whole genome shotgun (WGS) entry which is preliminary data.</text>
</comment>
<dbReference type="EMBL" id="LAZR01000252">
    <property type="protein sequence ID" value="KKN79165.1"/>
    <property type="molecule type" value="Genomic_DNA"/>
</dbReference>
<sequence>MRGPLYNYETQERTVLDTDRDKRIMLDPTRKGAVIMETPTGLWYSWMTGTDQYKNISV</sequence>
<reference evidence="1" key="1">
    <citation type="journal article" date="2015" name="Nature">
        <title>Complex archaea that bridge the gap between prokaryotes and eukaryotes.</title>
        <authorList>
            <person name="Spang A."/>
            <person name="Saw J.H."/>
            <person name="Jorgensen S.L."/>
            <person name="Zaremba-Niedzwiedzka K."/>
            <person name="Martijn J."/>
            <person name="Lind A.E."/>
            <person name="van Eijk R."/>
            <person name="Schleper C."/>
            <person name="Guy L."/>
            <person name="Ettema T.J."/>
        </authorList>
    </citation>
    <scope>NUCLEOTIDE SEQUENCE</scope>
</reference>
<name>A0A0F9TD18_9ZZZZ</name>
<organism evidence="1">
    <name type="scientific">marine sediment metagenome</name>
    <dbReference type="NCBI Taxonomy" id="412755"/>
    <lineage>
        <taxon>unclassified sequences</taxon>
        <taxon>metagenomes</taxon>
        <taxon>ecological metagenomes</taxon>
    </lineage>
</organism>